<reference evidence="2" key="1">
    <citation type="submission" date="2016-04" db="EMBL/GenBank/DDBJ databases">
        <authorList>
            <person name="Evans L.H."/>
            <person name="Alamgir A."/>
            <person name="Owens N."/>
            <person name="Weber N.D."/>
            <person name="Virtaneva K."/>
            <person name="Barbian K."/>
            <person name="Babar A."/>
            <person name="Rosenke K."/>
        </authorList>
    </citation>
    <scope>NUCLEOTIDE SEQUENCE</scope>
    <source>
        <strain evidence="2">92-2</strain>
    </source>
</reference>
<feature type="domain" description="Methyltransferase type 11" evidence="1">
    <location>
        <begin position="57"/>
        <end position="113"/>
    </location>
</feature>
<accession>A0A212IYR3</accession>
<dbReference type="RefSeq" id="WP_296934935.1">
    <property type="nucleotide sequence ID" value="NZ_CABUEN010000009.1"/>
</dbReference>
<dbReference type="GO" id="GO:0008757">
    <property type="term" value="F:S-adenosylmethionine-dependent methyltransferase activity"/>
    <property type="evidence" value="ECO:0007669"/>
    <property type="project" value="InterPro"/>
</dbReference>
<protein>
    <recommendedName>
        <fullName evidence="1">Methyltransferase type 11 domain-containing protein</fullName>
    </recommendedName>
</protein>
<dbReference type="AlphaFoldDB" id="A0A212IYR3"/>
<evidence type="ECO:0000313" key="2">
    <source>
        <dbReference type="EMBL" id="SBV92342.1"/>
    </source>
</evidence>
<dbReference type="InterPro" id="IPR029063">
    <property type="entry name" value="SAM-dependent_MTases_sf"/>
</dbReference>
<sequence length="268" mass="31250">MLQSFFFWRKPRVEVHNEQLLTPCDNSKKAKINIGAGAFSAAGWTNLDFPSEWYSSRQTAEFIPFDIRKDALPFANSSITLAYCSHVIEHIEEEYIRSLFADVYRVLRPKGVFRVICPDAEALYMATKHYPQYWSWRDAWFQGKWRDPQTPHPKPLDYLVREIATPRCKQYIKRMSVFPDDILKDAFETMAMDEFLNFIVHKLQFRPEAPGDHIQWYSFEKLSVALQQAGFTVIRSGFGGSVHPEMQDVTIFDTKSPMLSLYVDAIKK</sequence>
<dbReference type="InterPro" id="IPR013216">
    <property type="entry name" value="Methyltransf_11"/>
</dbReference>
<dbReference type="EMBL" id="FLUP01000001">
    <property type="protein sequence ID" value="SBV92342.1"/>
    <property type="molecule type" value="Genomic_DNA"/>
</dbReference>
<evidence type="ECO:0000259" key="1">
    <source>
        <dbReference type="Pfam" id="PF08241"/>
    </source>
</evidence>
<gene>
    <name evidence="2" type="ORF">KM92DES2_10255</name>
</gene>
<name>A0A212IYR3_9BACT</name>
<dbReference type="SUPFAM" id="SSF53335">
    <property type="entry name" value="S-adenosyl-L-methionine-dependent methyltransferases"/>
    <property type="match status" value="1"/>
</dbReference>
<proteinExistence type="predicted"/>
<dbReference type="Gene3D" id="3.40.50.150">
    <property type="entry name" value="Vaccinia Virus protein VP39"/>
    <property type="match status" value="1"/>
</dbReference>
<organism evidence="2">
    <name type="scientific">uncultured Desulfovibrio sp</name>
    <dbReference type="NCBI Taxonomy" id="167968"/>
    <lineage>
        <taxon>Bacteria</taxon>
        <taxon>Pseudomonadati</taxon>
        <taxon>Thermodesulfobacteriota</taxon>
        <taxon>Desulfovibrionia</taxon>
        <taxon>Desulfovibrionales</taxon>
        <taxon>Desulfovibrionaceae</taxon>
        <taxon>Desulfovibrio</taxon>
        <taxon>environmental samples</taxon>
    </lineage>
</organism>
<dbReference type="Pfam" id="PF08241">
    <property type="entry name" value="Methyltransf_11"/>
    <property type="match status" value="1"/>
</dbReference>